<gene>
    <name evidence="1" type="ORF">FWK35_00028389</name>
</gene>
<evidence type="ECO:0000313" key="1">
    <source>
        <dbReference type="EMBL" id="KAF0748624.1"/>
    </source>
</evidence>
<comment type="caution">
    <text evidence="1">The sequence shown here is derived from an EMBL/GenBank/DDBJ whole genome shotgun (WGS) entry which is preliminary data.</text>
</comment>
<sequence>MLFSFINAKDLQTDIKSVYIAQRIIIKVAYSLPPTYPSIDIFKNTNILSIYKLYIKQTLIKTIQMQILNNTDIIDSRTGYNIKLPYISLSSTKKAPDYMVKTIFNNLGNNLKSLIKYECENQSNKTNEKNMMNKNRIKNVITKIVNDLDENVCKNNLLKSIYV</sequence>
<protein>
    <submittedName>
        <fullName evidence="1">Uncharacterized protein</fullName>
    </submittedName>
</protein>
<accession>A0A6G0Y3W7</accession>
<organism evidence="1 2">
    <name type="scientific">Aphis craccivora</name>
    <name type="common">Cowpea aphid</name>
    <dbReference type="NCBI Taxonomy" id="307492"/>
    <lineage>
        <taxon>Eukaryota</taxon>
        <taxon>Metazoa</taxon>
        <taxon>Ecdysozoa</taxon>
        <taxon>Arthropoda</taxon>
        <taxon>Hexapoda</taxon>
        <taxon>Insecta</taxon>
        <taxon>Pterygota</taxon>
        <taxon>Neoptera</taxon>
        <taxon>Paraneoptera</taxon>
        <taxon>Hemiptera</taxon>
        <taxon>Sternorrhyncha</taxon>
        <taxon>Aphidomorpha</taxon>
        <taxon>Aphidoidea</taxon>
        <taxon>Aphididae</taxon>
        <taxon>Aphidini</taxon>
        <taxon>Aphis</taxon>
        <taxon>Aphis</taxon>
    </lineage>
</organism>
<name>A0A6G0Y3W7_APHCR</name>
<proteinExistence type="predicted"/>
<dbReference type="AlphaFoldDB" id="A0A6G0Y3W7"/>
<dbReference type="Proteomes" id="UP000478052">
    <property type="component" value="Unassembled WGS sequence"/>
</dbReference>
<dbReference type="EMBL" id="VUJU01006399">
    <property type="protein sequence ID" value="KAF0748624.1"/>
    <property type="molecule type" value="Genomic_DNA"/>
</dbReference>
<evidence type="ECO:0000313" key="2">
    <source>
        <dbReference type="Proteomes" id="UP000478052"/>
    </source>
</evidence>
<reference evidence="1 2" key="1">
    <citation type="submission" date="2019-08" db="EMBL/GenBank/DDBJ databases">
        <title>Whole genome of Aphis craccivora.</title>
        <authorList>
            <person name="Voronova N.V."/>
            <person name="Shulinski R.S."/>
            <person name="Bandarenka Y.V."/>
            <person name="Zhorov D.G."/>
            <person name="Warner D."/>
        </authorList>
    </citation>
    <scope>NUCLEOTIDE SEQUENCE [LARGE SCALE GENOMIC DNA]</scope>
    <source>
        <strain evidence="1">180601</strain>
        <tissue evidence="1">Whole Body</tissue>
    </source>
</reference>
<keyword evidence="2" id="KW-1185">Reference proteome</keyword>